<dbReference type="InterPro" id="IPR001357">
    <property type="entry name" value="BRCT_dom"/>
</dbReference>
<comment type="caution">
    <text evidence="2">The sequence shown here is derived from an EMBL/GenBank/DDBJ whole genome shotgun (WGS) entry which is preliminary data.</text>
</comment>
<dbReference type="InterPro" id="IPR036420">
    <property type="entry name" value="BRCT_dom_sf"/>
</dbReference>
<protein>
    <recommendedName>
        <fullName evidence="1">BRCT domain-containing protein</fullName>
    </recommendedName>
</protein>
<dbReference type="RefSeq" id="WP_135103548.1">
    <property type="nucleotide sequence ID" value="NZ_JADGKW010000001.1"/>
</dbReference>
<dbReference type="EMBL" id="SPPK01000001">
    <property type="protein sequence ID" value="TFU90500.1"/>
    <property type="molecule type" value="Genomic_DNA"/>
</dbReference>
<feature type="domain" description="BRCT" evidence="1">
    <location>
        <begin position="116"/>
        <end position="202"/>
    </location>
</feature>
<dbReference type="AlphaFoldDB" id="A0A4Y9IPP7"/>
<dbReference type="PROSITE" id="PS50172">
    <property type="entry name" value="BRCT"/>
    <property type="match status" value="1"/>
</dbReference>
<evidence type="ECO:0000313" key="3">
    <source>
        <dbReference type="Proteomes" id="UP000298285"/>
    </source>
</evidence>
<dbReference type="Proteomes" id="UP000298285">
    <property type="component" value="Unassembled WGS sequence"/>
</dbReference>
<evidence type="ECO:0000259" key="1">
    <source>
        <dbReference type="PROSITE" id="PS50172"/>
    </source>
</evidence>
<evidence type="ECO:0000313" key="2">
    <source>
        <dbReference type="EMBL" id="TFU90500.1"/>
    </source>
</evidence>
<organism evidence="2 3">
    <name type="scientific">Dysgonomonas mossii</name>
    <dbReference type="NCBI Taxonomy" id="163665"/>
    <lineage>
        <taxon>Bacteria</taxon>
        <taxon>Pseudomonadati</taxon>
        <taxon>Bacteroidota</taxon>
        <taxon>Bacteroidia</taxon>
        <taxon>Bacteroidales</taxon>
        <taxon>Dysgonomonadaceae</taxon>
        <taxon>Dysgonomonas</taxon>
    </lineage>
</organism>
<reference evidence="2 3" key="1">
    <citation type="submission" date="2019-03" db="EMBL/GenBank/DDBJ databases">
        <title>Diversity of the mouse oral microbiome.</title>
        <authorList>
            <person name="Joseph S."/>
            <person name="Aduse-Opoku J."/>
            <person name="Curtis M."/>
            <person name="Wade W."/>
            <person name="Hashim A."/>
        </authorList>
    </citation>
    <scope>NUCLEOTIDE SEQUENCE [LARGE SCALE GENOMIC DNA]</scope>
    <source>
        <strain evidence="2 3">P11</strain>
    </source>
</reference>
<gene>
    <name evidence="2" type="ORF">E4T88_00560</name>
</gene>
<accession>A0A4Y9IPP7</accession>
<dbReference type="SUPFAM" id="SSF52113">
    <property type="entry name" value="BRCT domain"/>
    <property type="match status" value="1"/>
</dbReference>
<proteinExistence type="predicted"/>
<dbReference type="Gene3D" id="3.40.50.10190">
    <property type="entry name" value="BRCT domain"/>
    <property type="match status" value="1"/>
</dbReference>
<sequence length="202" mass="23648">MYWIMLIIAIIFIVLAIYHTRSESLCISVSNVHNKNYIVPKLLEQVEKRGSILVDKYIDCQYSKNGIGWYLNSYDFIEDYNQLDKYIAYVEFYDNQRRCGDVKQIILRINPNPDLNVGNPFYRQSLVIVGKFNISQKKLANKLRCMGATVGSSVHEHTDIILIGDKIKGTQILDKLKSLKNIGYKIREMHKDELYEILREYE</sequence>
<name>A0A4Y9IPP7_9BACT</name>